<sequence length="488" mass="55970">MIRRFLILVLLSVAFSRSDGKNEKKQKIAILGAGIAGLSAAKAFTEHGYEDIEVFEAGLEAGGRIQSIPYKDGFLQMAAQFINGEQNPIYKIAHKLGLITGEVSDLGNFDDTHYFAGNCSYSDKDMKAFKAFIEPLDNKYRTLADTDETASRKHTMFSIYDIDYQKFLADYKATPQQRNFFDAMTRSFRTYYEFEWASRWEDQSMRNLAEWNDLGAIGVSYTTSKIGYKGIIDYIKNETPKDKFRFNSRVTKIRYDKDGVYLSIGGKELDTRFDHVVVTAALGHLKAFHRHLFEPALPRHRQHVIETIGFGGSCKIFFVYERPFWPKEYRAISPLPIKDCNRKGQVNSIESELTTFEVVDWAPNVLTAWIAGHGPTKMDDLTDQQLSNHVTTLFRDMFINASIPAPQNIIRRLWHKNDLFNGSYSYVSKEQAAQNIHHWELSIPVKVNKVPRILFAGEATHHRIFQTAVGAYMSGIREVERLNYFYST</sequence>
<reference evidence="2" key="1">
    <citation type="submission" date="2016-11" db="UniProtKB">
        <authorList>
            <consortium name="WormBaseParasite"/>
        </authorList>
    </citation>
    <scope>IDENTIFICATION</scope>
    <source>
        <strain evidence="2">KR3021</strain>
    </source>
</reference>
<proteinExistence type="predicted"/>
<dbReference type="Proteomes" id="UP000095286">
    <property type="component" value="Unplaced"/>
</dbReference>
<accession>A0AC35UDW7</accession>
<name>A0AC35UDW7_9BILA</name>
<evidence type="ECO:0000313" key="2">
    <source>
        <dbReference type="WBParaSite" id="RSKR_0001045300.1"/>
    </source>
</evidence>
<organism evidence="1 2">
    <name type="scientific">Rhabditophanes sp. KR3021</name>
    <dbReference type="NCBI Taxonomy" id="114890"/>
    <lineage>
        <taxon>Eukaryota</taxon>
        <taxon>Metazoa</taxon>
        <taxon>Ecdysozoa</taxon>
        <taxon>Nematoda</taxon>
        <taxon>Chromadorea</taxon>
        <taxon>Rhabditida</taxon>
        <taxon>Tylenchina</taxon>
        <taxon>Panagrolaimomorpha</taxon>
        <taxon>Strongyloidoidea</taxon>
        <taxon>Alloionematidae</taxon>
        <taxon>Rhabditophanes</taxon>
    </lineage>
</organism>
<dbReference type="WBParaSite" id="RSKR_0001045300.1">
    <property type="protein sequence ID" value="RSKR_0001045300.1"/>
    <property type="gene ID" value="RSKR_0001045300"/>
</dbReference>
<protein>
    <submittedName>
        <fullName evidence="2">Amino_oxidase domain-containing protein</fullName>
    </submittedName>
</protein>
<evidence type="ECO:0000313" key="1">
    <source>
        <dbReference type="Proteomes" id="UP000095286"/>
    </source>
</evidence>